<evidence type="ECO:0000256" key="4">
    <source>
        <dbReference type="ARBA" id="ARBA00023242"/>
    </source>
</evidence>
<keyword evidence="3 5" id="KW-0238">DNA-binding</keyword>
<dbReference type="GO" id="GO:0007548">
    <property type="term" value="P:sex differentiation"/>
    <property type="evidence" value="ECO:0007669"/>
    <property type="project" value="TreeGrafter"/>
</dbReference>
<evidence type="ECO:0000256" key="3">
    <source>
        <dbReference type="ARBA" id="ARBA00023125"/>
    </source>
</evidence>
<protein>
    <recommendedName>
        <fullName evidence="6">DM domain-containing protein</fullName>
    </recommendedName>
</protein>
<keyword evidence="1 5" id="KW-0479">Metal-binding</keyword>
<keyword evidence="8" id="KW-1185">Reference proteome</keyword>
<dbReference type="GO" id="GO:0046872">
    <property type="term" value="F:metal ion binding"/>
    <property type="evidence" value="ECO:0007669"/>
    <property type="project" value="UniProtKB-KW"/>
</dbReference>
<dbReference type="InterPro" id="IPR036407">
    <property type="entry name" value="DM_DNA-bd_sf"/>
</dbReference>
<evidence type="ECO:0000313" key="7">
    <source>
        <dbReference type="EMBL" id="CAJ0570437.1"/>
    </source>
</evidence>
<keyword evidence="2 5" id="KW-0862">Zinc</keyword>
<feature type="non-terminal residue" evidence="7">
    <location>
        <position position="400"/>
    </location>
</feature>
<dbReference type="PANTHER" id="PTHR12322">
    <property type="entry name" value="DOUBLESEX AND MAB-3 RELATED TRANSCRIPTION FACTOR DMRT"/>
    <property type="match status" value="1"/>
</dbReference>
<dbReference type="Gene3D" id="4.10.1040.10">
    <property type="entry name" value="DM DNA-binding domain"/>
    <property type="match status" value="1"/>
</dbReference>
<dbReference type="GO" id="GO:0000981">
    <property type="term" value="F:DNA-binding transcription factor activity, RNA polymerase II-specific"/>
    <property type="evidence" value="ECO:0007669"/>
    <property type="project" value="TreeGrafter"/>
</dbReference>
<evidence type="ECO:0000313" key="8">
    <source>
        <dbReference type="Proteomes" id="UP001177023"/>
    </source>
</evidence>
<comment type="subcellular location">
    <subcellularLocation>
        <location evidence="5">Nucleus</location>
    </subcellularLocation>
</comment>
<reference evidence="7" key="1">
    <citation type="submission" date="2023-06" db="EMBL/GenBank/DDBJ databases">
        <authorList>
            <person name="Delattre M."/>
        </authorList>
    </citation>
    <scope>NUCLEOTIDE SEQUENCE</scope>
    <source>
        <strain evidence="7">AF72</strain>
    </source>
</reference>
<gene>
    <name evidence="7" type="ORF">MSPICULIGERA_LOCUS8877</name>
</gene>
<dbReference type="Proteomes" id="UP001177023">
    <property type="component" value="Unassembled WGS sequence"/>
</dbReference>
<dbReference type="InterPro" id="IPR026607">
    <property type="entry name" value="DMRT"/>
</dbReference>
<dbReference type="SMART" id="SM00301">
    <property type="entry name" value="DM"/>
    <property type="match status" value="1"/>
</dbReference>
<dbReference type="SUPFAM" id="SSF82927">
    <property type="entry name" value="Cysteine-rich DNA binding domain, (DM domain)"/>
    <property type="match status" value="1"/>
</dbReference>
<dbReference type="EMBL" id="CATQJA010002312">
    <property type="protein sequence ID" value="CAJ0570437.1"/>
    <property type="molecule type" value="Genomic_DNA"/>
</dbReference>
<dbReference type="GO" id="GO:0005634">
    <property type="term" value="C:nucleus"/>
    <property type="evidence" value="ECO:0007669"/>
    <property type="project" value="UniProtKB-SubCell"/>
</dbReference>
<sequence>MSEVVATEIPAGTQVVVEAELLTSDVDHTIEEVRQANHQMMVTSGLTPAGAPGGKVNRTLFCRKCEGHGMQVVLKGHASKCPFNNCNCKTCANVMSMRANAIIRRYRQRTNECGLVLKPVHFRNGNTRLRVFPKYIDDRDALPIPLDQRRAAAAAHGGMIVEEVAEVEIHSSPKRTHSGDDMVALGNQATPQIPDPAQLNQNLYDILLSNAKQDAPEWNGGLFSQLGRASADLESPPIITSTPNLAALQGLNLSLLSALPSSLLASMSLQNSTMGNHFAPHSATYTTAASTYPSYLDSLTNGGAFQSLSESKHLPGLSIVPPSNDAELPVQTLTPNNIINNRQPAEKENDDSMNGAEPFTRNLWIAPGADRTHPLWNQFLNTVRELEKNMLTDLSAMGSR</sequence>
<feature type="domain" description="DM" evidence="6">
    <location>
        <begin position="62"/>
        <end position="105"/>
    </location>
</feature>
<dbReference type="PROSITE" id="PS50809">
    <property type="entry name" value="DM_2"/>
    <property type="match status" value="1"/>
</dbReference>
<dbReference type="PANTHER" id="PTHR12322:SF53">
    <property type="entry name" value="DOUBLESEX-MAB RELATED 11E"/>
    <property type="match status" value="1"/>
</dbReference>
<dbReference type="InterPro" id="IPR001275">
    <property type="entry name" value="DM_DNA-bd"/>
</dbReference>
<dbReference type="GO" id="GO:0000978">
    <property type="term" value="F:RNA polymerase II cis-regulatory region sequence-specific DNA binding"/>
    <property type="evidence" value="ECO:0007669"/>
    <property type="project" value="TreeGrafter"/>
</dbReference>
<evidence type="ECO:0000256" key="2">
    <source>
        <dbReference type="ARBA" id="ARBA00022833"/>
    </source>
</evidence>
<evidence type="ECO:0000256" key="5">
    <source>
        <dbReference type="PROSITE-ProRule" id="PRU00070"/>
    </source>
</evidence>
<dbReference type="Pfam" id="PF00751">
    <property type="entry name" value="DM"/>
    <property type="match status" value="1"/>
</dbReference>
<name>A0AA36CLD4_9BILA</name>
<proteinExistence type="predicted"/>
<feature type="DNA-binding region" description="DM" evidence="5">
    <location>
        <begin position="62"/>
        <end position="105"/>
    </location>
</feature>
<dbReference type="AlphaFoldDB" id="A0AA36CLD4"/>
<comment type="caution">
    <text evidence="7">The sequence shown here is derived from an EMBL/GenBank/DDBJ whole genome shotgun (WGS) entry which is preliminary data.</text>
</comment>
<keyword evidence="4 5" id="KW-0539">Nucleus</keyword>
<organism evidence="7 8">
    <name type="scientific">Mesorhabditis spiculigera</name>
    <dbReference type="NCBI Taxonomy" id="96644"/>
    <lineage>
        <taxon>Eukaryota</taxon>
        <taxon>Metazoa</taxon>
        <taxon>Ecdysozoa</taxon>
        <taxon>Nematoda</taxon>
        <taxon>Chromadorea</taxon>
        <taxon>Rhabditida</taxon>
        <taxon>Rhabditina</taxon>
        <taxon>Rhabditomorpha</taxon>
        <taxon>Rhabditoidea</taxon>
        <taxon>Rhabditidae</taxon>
        <taxon>Mesorhabditinae</taxon>
        <taxon>Mesorhabditis</taxon>
    </lineage>
</organism>
<dbReference type="PROSITE" id="PS40000">
    <property type="entry name" value="DM_1"/>
    <property type="match status" value="1"/>
</dbReference>
<evidence type="ECO:0000256" key="1">
    <source>
        <dbReference type="ARBA" id="ARBA00022723"/>
    </source>
</evidence>
<accession>A0AA36CLD4</accession>
<evidence type="ECO:0000259" key="6">
    <source>
        <dbReference type="PROSITE" id="PS50809"/>
    </source>
</evidence>